<feature type="domain" description="DUF6606" evidence="10">
    <location>
        <begin position="12"/>
        <end position="282"/>
    </location>
</feature>
<keyword evidence="7" id="KW-0175">Coiled coil</keyword>
<evidence type="ECO:0000256" key="3">
    <source>
        <dbReference type="ARBA" id="ARBA00022670"/>
    </source>
</evidence>
<dbReference type="InterPro" id="IPR051346">
    <property type="entry name" value="OTU_Deubiquitinase"/>
</dbReference>
<evidence type="ECO:0000259" key="10">
    <source>
        <dbReference type="Pfam" id="PF20255"/>
    </source>
</evidence>
<feature type="domain" description="DUF3638" evidence="8">
    <location>
        <begin position="2065"/>
        <end position="2220"/>
    </location>
</feature>
<keyword evidence="5" id="KW-0378">Hydrolase</keyword>
<feature type="domain" description="DUF3645" evidence="9">
    <location>
        <begin position="2340"/>
        <end position="2372"/>
    </location>
</feature>
<evidence type="ECO:0000256" key="6">
    <source>
        <dbReference type="ARBA" id="ARBA00022807"/>
    </source>
</evidence>
<evidence type="ECO:0000256" key="2">
    <source>
        <dbReference type="ARBA" id="ARBA00012759"/>
    </source>
</evidence>
<proteinExistence type="predicted"/>
<dbReference type="Pfam" id="PF12359">
    <property type="entry name" value="DUF3645"/>
    <property type="match status" value="1"/>
</dbReference>
<dbReference type="Proteomes" id="UP000774617">
    <property type="component" value="Unassembled WGS sequence"/>
</dbReference>
<protein>
    <recommendedName>
        <fullName evidence="2">ubiquitinyl hydrolase 1</fullName>
        <ecNumber evidence="2">3.4.19.12</ecNumber>
    </recommendedName>
</protein>
<dbReference type="EC" id="3.4.19.12" evidence="2"/>
<evidence type="ECO:0000259" key="9">
    <source>
        <dbReference type="Pfam" id="PF12359"/>
    </source>
</evidence>
<dbReference type="InterPro" id="IPR022099">
    <property type="entry name" value="DUF3638"/>
</dbReference>
<gene>
    <name evidence="11" type="ORF">B0J12DRAFT_773782</name>
</gene>
<keyword evidence="6" id="KW-0788">Thiol protease</keyword>
<evidence type="ECO:0000313" key="11">
    <source>
        <dbReference type="EMBL" id="KAH7021746.1"/>
    </source>
</evidence>
<keyword evidence="4" id="KW-0833">Ubl conjugation pathway</keyword>
<evidence type="ECO:0000256" key="4">
    <source>
        <dbReference type="ARBA" id="ARBA00022786"/>
    </source>
</evidence>
<dbReference type="Pfam" id="PF20255">
    <property type="entry name" value="DUF6606"/>
    <property type="match status" value="1"/>
</dbReference>
<evidence type="ECO:0000256" key="7">
    <source>
        <dbReference type="SAM" id="Coils"/>
    </source>
</evidence>
<keyword evidence="12" id="KW-1185">Reference proteome</keyword>
<dbReference type="InterPro" id="IPR022105">
    <property type="entry name" value="DUF3645"/>
</dbReference>
<sequence length="3184" mass="362022">MSQTRAATLVELFNHIVLPARVPSKCDDNIAIIEAALVDRLVEASRTLRDVAADDLYRRWDDVRRILLTAKTLNFGGKLDRLALLQELRRLEHDGLLILHIAEQNAGLLIRRPNGRVYSDPFEASPRSEDVLAAKSALQWDFPGVAVAVPYATFADASFQDSLTAFLEQCSTESIKRFAAHTAKAGSSAIETRDTVDPAMISQMLMTLLEVHGRRVFPPLLRKRVRDDVCWSDGAGNPWRRLPYWLVLRVGIARHLATVYGGEVGRIHYKFFMCLVLSHLLHDTINCFDPEFLSMLSAKLSRRLAKLEVQKDKCPQNTRHVYDSMFAKFSLMFQNVMDKTNARIGMLWASFKKQVQRRIHPLSRRAAPEHLTLSLPKSGLYLHNILAYPSYVDAPSARPVIFNNSAVNPNMRAFAHRYFPLADLEAEIEDGCFAEFPYAFDNEKACIEFAGKIDAYLNSVSSAYDGNAEQQSVMILTVMELWMRMDQRAITAFGLLKAYDPGFPPEALDILQLPRLTDMCRLRKIQSYLNDRCAKSKFSQRTIFDDPTKGCFAERYFNESEDLEELLELYQQIEATSKQVQDRKRREWEKLSAEFEDLQRKVAGSSCVYTREDIQLTHDDKRCTKCYLQRKARRMTISIYEHPLPSNPVQAKAVVFELRCPPAFAAYRNATWKIVGSLARPKLTGCVEPRLLLRDYGQLQDFMHGQMAGISFASTTKSFLDTHYRGVRFPTTLGNVCLPSGLKLAYYDSYTGSWPGRQTKKPSFAHRCQIVIPPSSPFASLQFSSSFVANTEGPSSNEIIASQTRCPAGLNVHEYMAYQNLYSGKNRRWPFILIELGSSNLNFGTEATTTLLAQLACQAGPAYIDDDLRTIHRVFRDRNFCEKLMEQIEDRLGSISSNWRETNSMEMLLTLILRLVSLGPPATSDDAMRLLDTARNLTYKWIGQLRAEIHRATDADSSRRCSRYALWAAILCRRTFSPYTEIIRTGSFENLSPRDLQCFVESSATLQDNMVTDPAAFPPLLRHALIRDLKMVYRLRYLLRRSLEANPDSLTAAVDNIWPQSAGGERRSYSSPTFMDPPYGWWIQITVHGTYEKKQQSVHYDALEGHLLIDHKPIGRLPSEYRESQVLEELFGHQSLLTYPSSLYGMTYMLGLMPNGHEIHLGFREGSLIVRACFRRAILEYVPRKVFGDLSNIDLPAFLVEDCVHWLDVNTGIMEIRQRPDIWIRKHSNWALDVRLRMARRRRSLLVDTHSLLFYQVARIFHKFEHPARITVFQPEDERSSVQVELRRLQLSFAVSMRGYLICKELRAEIDPNQDAGTWYGLDSKLVLRDTLDPRLRTILVPMGPLTYSRNQCHVALTLEQEGLYGRFTINDVLGRLDCPAEPRLLYLKAALHAFTSFVVADPLTGRTGTEEALHCLQSGLYQPWMPLNPFNARHLVPLARLTPKRVYYPEGLRAMQQVFWDPHLTTTMQRDEFMPAVEAIYKKSANLSTFAPDSVELPPLDDFGDDHLLHRSTLRHRLFLRSSDEQGVEQQALGLPYDGRDRCSWTRARCNVFETAILLRKWSCELPTTPDLAGILQNWPTIQGFGRPYDKPLLTDHIGMDFSLEWGSLVDFCRNSGPQDVYRLTFLLTAISFRNDVNMDLVTTLVSFAISKRLKALEPPGWPSYSHFRQNHVPTIDYLMQLIKPFRMPYPGDERATFNLSAKVRRKLEAAETAHGQQTENDSKALAEFLLDQWPCAEPSLDGFAASRPLLNVSQAMTIILPEWLRLYQNLELSKFTSQVQQILDYHRSSNTIQPPQIAAGEQEILSTGFCGGEVTPLRADLLRKTHLTDERWYVQVKQPSVAGQDSARGGFGGGKPARYNVPFMTKEAKELESIISDFTGSKSRVRQRYGQDLAQSLNALKSLGSTSKQAENPMLPIQLSIAIYEARQKVSDQFKQLCAALEEGDVRAKWLTRGGMWPCITTITLVEQLRTTSLSVFGSGMREALIAYAISITMLQRLLRMNEAHVKGNHKRLFEEQKNLGHQNWQPSEYPDWLLMEIDANLLIRPDQVDVALATISPTSGSNSRLLRVVVPKALLLQTAQLMQARVGGLLGREVRHVPFSRKTPTTPETTKAYWNLHKEMLGSSGVMVALPEHIMSFMLSGIQRFSDNRVPEATPMVKVQTWMRKICRDVLDECDFTLAVRTQLIYPSGQQTTVDGHPHRWETAEALLRLVEGHLFNLRQDFPRSIDVVRRPGGGFPFVFFLRKDAEDALTSRLVKNILRGQSSILPTNGCTRAERQAIRHFITDGSVRPATVERIQSMFPDMPVAKQNLYLLRGLLVHRILLLTLKKRWNVQYGLHETRDPIAVPYHAKGVPSDQAEWGHPDVAILFTCLSFYFGGLSPSQLRQSLEHLVKSDDPSSEYDRWTHSTANLPDSLREWNVINVDDEAQLLEIWQHLRFNVVVIDYFLNRFVFPRHAKQFRIKLQASGWDIPLTAPAPISDEGKLKPLTTGFSGTNDNRTMLPLTIKQEDLPRLSHTNAEVLTYLLQDRNRQYMLAADPRGRHISEVQLLRMLHNRSIRMLIDAGAQILEMDNHTLAKEWLRIDTEAKAALYFDKQNRPYILYHNGKAIPLLASPFADDLSACLVYLDEAHTRGTDLKMPTYATGALTLGLGQTKDHTVQAAMRLRELATTQSVVFFAAPEVHQSILDQPKETPGSSIDSHDVIRWLLEQTCSGIEQLQPLYYSQGVDYCHRSQAAINNPDVLVDAKQREAYLKELRQMEHQTLEQLYKPRMKYKPAKTSGPYSQEIAAFMKELNTRRKGFQDLGNAVQGSALQEVEQEREVSHEVEAVREVQKPVHFTPLTFSGLHRDIFSFVKTGRLAAGSAGYEHMFVALSRTALGLKYQINRDIATSTLFISKEFLRTVSLPRANDNFLRQVNWVLWSVVTDTAMIITPEEAEHLIPIIREARNGLTNLLTYAAPVTRKMLHFNDLNYYAIPPMPAGWNAPTWLTIELGLFAGRLYFDFDEYSDMAKYLGLHEDGKKSLEDRENSPIPPTEIHEGDEAIEDVPHAQDEAASSQAFGFTTKPLTFLQEWLAVRRKGQDFTHTPMGYVCQSKPLTANHPFFNKAFADIPFPVSHKIADNVKTKRDAGIVAVEDGHAVEYFDDEGLHDDDGDEIWYNASEYGSDVEDIPGVMGNSSSGTDDL</sequence>
<evidence type="ECO:0000256" key="1">
    <source>
        <dbReference type="ARBA" id="ARBA00000707"/>
    </source>
</evidence>
<comment type="caution">
    <text evidence="11">The sequence shown here is derived from an EMBL/GenBank/DDBJ whole genome shotgun (WGS) entry which is preliminary data.</text>
</comment>
<name>A0ABQ8FTK6_9PEZI</name>
<reference evidence="11 12" key="1">
    <citation type="journal article" date="2021" name="Nat. Commun.">
        <title>Genetic determinants of endophytism in the Arabidopsis root mycobiome.</title>
        <authorList>
            <person name="Mesny F."/>
            <person name="Miyauchi S."/>
            <person name="Thiergart T."/>
            <person name="Pickel B."/>
            <person name="Atanasova L."/>
            <person name="Karlsson M."/>
            <person name="Huettel B."/>
            <person name="Barry K.W."/>
            <person name="Haridas S."/>
            <person name="Chen C."/>
            <person name="Bauer D."/>
            <person name="Andreopoulos W."/>
            <person name="Pangilinan J."/>
            <person name="LaButti K."/>
            <person name="Riley R."/>
            <person name="Lipzen A."/>
            <person name="Clum A."/>
            <person name="Drula E."/>
            <person name="Henrissat B."/>
            <person name="Kohler A."/>
            <person name="Grigoriev I.V."/>
            <person name="Martin F.M."/>
            <person name="Hacquard S."/>
        </authorList>
    </citation>
    <scope>NUCLEOTIDE SEQUENCE [LARGE SCALE GENOMIC DNA]</scope>
    <source>
        <strain evidence="11 12">MPI-SDFR-AT-0080</strain>
    </source>
</reference>
<keyword evidence="3" id="KW-0645">Protease</keyword>
<organism evidence="11 12">
    <name type="scientific">Macrophomina phaseolina</name>
    <dbReference type="NCBI Taxonomy" id="35725"/>
    <lineage>
        <taxon>Eukaryota</taxon>
        <taxon>Fungi</taxon>
        <taxon>Dikarya</taxon>
        <taxon>Ascomycota</taxon>
        <taxon>Pezizomycotina</taxon>
        <taxon>Dothideomycetes</taxon>
        <taxon>Dothideomycetes incertae sedis</taxon>
        <taxon>Botryosphaeriales</taxon>
        <taxon>Botryosphaeriaceae</taxon>
        <taxon>Macrophomina</taxon>
    </lineage>
</organism>
<evidence type="ECO:0000259" key="8">
    <source>
        <dbReference type="Pfam" id="PF12340"/>
    </source>
</evidence>
<dbReference type="EMBL" id="JAGTJR010000064">
    <property type="protein sequence ID" value="KAH7021746.1"/>
    <property type="molecule type" value="Genomic_DNA"/>
</dbReference>
<comment type="catalytic activity">
    <reaction evidence="1">
        <text>Thiol-dependent hydrolysis of ester, thioester, amide, peptide and isopeptide bonds formed by the C-terminal Gly of ubiquitin (a 76-residue protein attached to proteins as an intracellular targeting signal).</text>
        <dbReference type="EC" id="3.4.19.12"/>
    </reaction>
</comment>
<dbReference type="InterPro" id="IPR046541">
    <property type="entry name" value="DUF6606"/>
</dbReference>
<evidence type="ECO:0000256" key="5">
    <source>
        <dbReference type="ARBA" id="ARBA00022801"/>
    </source>
</evidence>
<accession>A0ABQ8FTK6</accession>
<feature type="coiled-coil region" evidence="7">
    <location>
        <begin position="553"/>
        <end position="601"/>
    </location>
</feature>
<dbReference type="PANTHER" id="PTHR13367">
    <property type="entry name" value="UBIQUITIN THIOESTERASE"/>
    <property type="match status" value="1"/>
</dbReference>
<dbReference type="Pfam" id="PF12340">
    <property type="entry name" value="DUF3638"/>
    <property type="match status" value="1"/>
</dbReference>
<evidence type="ECO:0000313" key="12">
    <source>
        <dbReference type="Proteomes" id="UP000774617"/>
    </source>
</evidence>
<dbReference type="PANTHER" id="PTHR13367:SF32">
    <property type="entry name" value="DUF6606 DOMAIN-CONTAINING PROTEIN"/>
    <property type="match status" value="1"/>
</dbReference>